<reference evidence="3" key="1">
    <citation type="journal article" date="2011" name="Nature">
        <title>Genome sequence and analysis of the tuber crop potato.</title>
        <authorList>
            <consortium name="The Potato Genome Sequencing Consortium"/>
        </authorList>
    </citation>
    <scope>NUCLEOTIDE SEQUENCE [LARGE SCALE GENOMIC DNA]</scope>
    <source>
        <strain evidence="3">cv. DM1-3 516 R44</strain>
    </source>
</reference>
<dbReference type="InParanoid" id="M1DLP3"/>
<sequence length="164" mass="17569">MTYLSVPLVASEPTFPAARVKEEEPAALRVRDVAIPCPTNVTYCIQKLEAGGRISQGNPEWNGGGMKPVIQKTTGMLEVDVVTALTAQIAAMQNMMNTHFTNLALGQQPAQVNVVQQPPSSCEICGGGDHSAGVKARINIDRKEIHRDTNRSPNGSSRTSNLTT</sequence>
<proteinExistence type="predicted"/>
<dbReference type="HOGENOM" id="CLU_1621866_0_0_1"/>
<dbReference type="EnsemblPlants" id="PGSC0003DMT400091003">
    <property type="protein sequence ID" value="PGSC0003DMT400091003"/>
    <property type="gene ID" value="PGSC0003DMG400040574"/>
</dbReference>
<accession>M1DLP3</accession>
<dbReference type="PaxDb" id="4113-PGSC0003DMT400091003"/>
<keyword evidence="3" id="KW-1185">Reference proteome</keyword>
<dbReference type="Gramene" id="PGSC0003DMT400091003">
    <property type="protein sequence ID" value="PGSC0003DMT400091003"/>
    <property type="gene ID" value="PGSC0003DMG400040574"/>
</dbReference>
<reference evidence="2" key="2">
    <citation type="submission" date="2015-06" db="UniProtKB">
        <authorList>
            <consortium name="EnsemblPlants"/>
        </authorList>
    </citation>
    <scope>IDENTIFICATION</scope>
    <source>
        <strain evidence="2">DM1-3 516 R44</strain>
    </source>
</reference>
<protein>
    <submittedName>
        <fullName evidence="2">Uncharacterized protein</fullName>
    </submittedName>
</protein>
<name>M1DLP3_SOLTU</name>
<evidence type="ECO:0000313" key="3">
    <source>
        <dbReference type="Proteomes" id="UP000011115"/>
    </source>
</evidence>
<evidence type="ECO:0000256" key="1">
    <source>
        <dbReference type="SAM" id="MobiDB-lite"/>
    </source>
</evidence>
<organism evidence="2 3">
    <name type="scientific">Solanum tuberosum</name>
    <name type="common">Potato</name>
    <dbReference type="NCBI Taxonomy" id="4113"/>
    <lineage>
        <taxon>Eukaryota</taxon>
        <taxon>Viridiplantae</taxon>
        <taxon>Streptophyta</taxon>
        <taxon>Embryophyta</taxon>
        <taxon>Tracheophyta</taxon>
        <taxon>Spermatophyta</taxon>
        <taxon>Magnoliopsida</taxon>
        <taxon>eudicotyledons</taxon>
        <taxon>Gunneridae</taxon>
        <taxon>Pentapetalae</taxon>
        <taxon>asterids</taxon>
        <taxon>lamiids</taxon>
        <taxon>Solanales</taxon>
        <taxon>Solanaceae</taxon>
        <taxon>Solanoideae</taxon>
        <taxon>Solaneae</taxon>
        <taxon>Solanum</taxon>
    </lineage>
</organism>
<evidence type="ECO:0000313" key="2">
    <source>
        <dbReference type="EnsemblPlants" id="PGSC0003DMT400091003"/>
    </source>
</evidence>
<feature type="compositionally biased region" description="Polar residues" evidence="1">
    <location>
        <begin position="151"/>
        <end position="164"/>
    </location>
</feature>
<dbReference type="AlphaFoldDB" id="M1DLP3"/>
<feature type="region of interest" description="Disordered" evidence="1">
    <location>
        <begin position="143"/>
        <end position="164"/>
    </location>
</feature>
<dbReference type="Proteomes" id="UP000011115">
    <property type="component" value="Unassembled WGS sequence"/>
</dbReference>